<dbReference type="InterPro" id="IPR023298">
    <property type="entry name" value="ATPase_P-typ_TM_dom_sf"/>
</dbReference>
<proteinExistence type="inferred from homology"/>
<dbReference type="InterPro" id="IPR018303">
    <property type="entry name" value="ATPase_P-typ_P_site"/>
</dbReference>
<dbReference type="EMBL" id="AYZK01000006">
    <property type="protein sequence ID" value="KRM86680.1"/>
    <property type="molecule type" value="Genomic_DNA"/>
</dbReference>
<evidence type="ECO:0000313" key="12">
    <source>
        <dbReference type="EMBL" id="KRM86680.1"/>
    </source>
</evidence>
<dbReference type="InterPro" id="IPR001757">
    <property type="entry name" value="P_typ_ATPase"/>
</dbReference>
<feature type="transmembrane region" description="Helical" evidence="10">
    <location>
        <begin position="255"/>
        <end position="276"/>
    </location>
</feature>
<evidence type="ECO:0000259" key="11">
    <source>
        <dbReference type="Pfam" id="PF00122"/>
    </source>
</evidence>
<dbReference type="NCBIfam" id="TIGR01525">
    <property type="entry name" value="ATPase-IB_hvy"/>
    <property type="match status" value="1"/>
</dbReference>
<dbReference type="Pfam" id="PF00122">
    <property type="entry name" value="E1-E2_ATPase"/>
    <property type="match status" value="1"/>
</dbReference>
<dbReference type="Gene3D" id="2.70.150.10">
    <property type="entry name" value="Calcium-transporting ATPase, cytoplasmic transduction domain A"/>
    <property type="match status" value="1"/>
</dbReference>
<dbReference type="GO" id="GO:0005524">
    <property type="term" value="F:ATP binding"/>
    <property type="evidence" value="ECO:0007669"/>
    <property type="project" value="UniProtKB-UniRule"/>
</dbReference>
<dbReference type="Pfam" id="PF00702">
    <property type="entry name" value="Hydrolase"/>
    <property type="match status" value="1"/>
</dbReference>
<dbReference type="PRINTS" id="PR00119">
    <property type="entry name" value="CATATPASE"/>
</dbReference>
<evidence type="ECO:0000256" key="6">
    <source>
        <dbReference type="ARBA" id="ARBA00023065"/>
    </source>
</evidence>
<dbReference type="InterPro" id="IPR008250">
    <property type="entry name" value="ATPase_P-typ_transduc_dom_A_sf"/>
</dbReference>
<dbReference type="PROSITE" id="PS00154">
    <property type="entry name" value="ATPASE_E1_E2"/>
    <property type="match status" value="1"/>
</dbReference>
<keyword evidence="10" id="KW-0067">ATP-binding</keyword>
<organism evidence="12 13">
    <name type="scientific">Lacticaseibacillus thailandensis DSM 22698 = JCM 13996</name>
    <dbReference type="NCBI Taxonomy" id="1423810"/>
    <lineage>
        <taxon>Bacteria</taxon>
        <taxon>Bacillati</taxon>
        <taxon>Bacillota</taxon>
        <taxon>Bacilli</taxon>
        <taxon>Lactobacillales</taxon>
        <taxon>Lactobacillaceae</taxon>
        <taxon>Lacticaseibacillus</taxon>
    </lineage>
</organism>
<keyword evidence="3" id="KW-0104">Cadmium</keyword>
<feature type="transmembrane region" description="Helical" evidence="10">
    <location>
        <begin position="6"/>
        <end position="23"/>
    </location>
</feature>
<dbReference type="NCBIfam" id="TIGR01512">
    <property type="entry name" value="ATPase-IB2_Cd"/>
    <property type="match status" value="1"/>
</dbReference>
<feature type="transmembrane region" description="Helical" evidence="10">
    <location>
        <begin position="230"/>
        <end position="249"/>
    </location>
</feature>
<dbReference type="InterPro" id="IPR023299">
    <property type="entry name" value="ATPase_P-typ_cyto_dom_N"/>
</dbReference>
<evidence type="ECO:0000256" key="8">
    <source>
        <dbReference type="ARBA" id="ARBA00039103"/>
    </source>
</evidence>
<dbReference type="Proteomes" id="UP000051789">
    <property type="component" value="Unassembled WGS sequence"/>
</dbReference>
<keyword evidence="7 10" id="KW-0472">Membrane</keyword>
<evidence type="ECO:0000256" key="9">
    <source>
        <dbReference type="ARBA" id="ARBA00049338"/>
    </source>
</evidence>
<dbReference type="RefSeq" id="WP_056969649.1">
    <property type="nucleotide sequence ID" value="NZ_AYZK01000006.1"/>
</dbReference>
<dbReference type="NCBIfam" id="TIGR01494">
    <property type="entry name" value="ATPase_P-type"/>
    <property type="match status" value="1"/>
</dbReference>
<dbReference type="InterPro" id="IPR036412">
    <property type="entry name" value="HAD-like_sf"/>
</dbReference>
<evidence type="ECO:0000256" key="1">
    <source>
        <dbReference type="ARBA" id="ARBA00004651"/>
    </source>
</evidence>
<evidence type="ECO:0000256" key="7">
    <source>
        <dbReference type="ARBA" id="ARBA00023136"/>
    </source>
</evidence>
<dbReference type="GO" id="GO:0046872">
    <property type="term" value="F:metal ion binding"/>
    <property type="evidence" value="ECO:0007669"/>
    <property type="project" value="UniProtKB-KW"/>
</dbReference>
<dbReference type="SUPFAM" id="SSF56784">
    <property type="entry name" value="HAD-like"/>
    <property type="match status" value="1"/>
</dbReference>
<evidence type="ECO:0000256" key="4">
    <source>
        <dbReference type="ARBA" id="ARBA00022692"/>
    </source>
</evidence>
<sequence>MRVFRTYWRLWFVLVVAVVAAVAEWGLGQPLVAATVINVAGLALAALMFWDMVQTLRSGKFGVDLLAITAVVATVAVGEYWAALIVLLMLTGGDALEDYAAHKANSELRELLAHTPTMAHRQEAGQLVDVAAADVRVDDVIVVRPGEVVPVDGCVVSGESLVDEANITGESRPVAKAAGSPLMSETVNGDAALTVTVTKTAADSQYQSIVRLVQDAASQQAPFVRLADRYAVPFTLLAYLIAGVAWYVAGDPVRFAEVLVVASPCPLILAAPIALVSGMSRTSREGIIVKSGAALEKLAAARTVAFDKTGTVTRGDLRVVSVEPAVTDVDKATLLAWAAAAEQHSGHILARALVTAVADQSLLLATDVAETTGHGVTATVAGQTVAVGQAAFVHASNVSDQTAVYVAVDGRYVGRILFADTIRAESPATMRRLHALGVQHLLMISGDRQATADAVADQAGIDTVYAEQLPADKIAVLKNVPKEQHPVIMVGDGVNDAPSLAVADVGIAMGARGATAASESADVVLLHDDLSQVATSILIARDTMVIARQAVLIGIGICTALMLVASTGVIPAIIGAMFQEVVDTVTILYALRARHGRRTVDAHVVEKRA</sequence>
<dbReference type="GO" id="GO:0016887">
    <property type="term" value="F:ATP hydrolysis activity"/>
    <property type="evidence" value="ECO:0007669"/>
    <property type="project" value="InterPro"/>
</dbReference>
<dbReference type="InterPro" id="IPR023214">
    <property type="entry name" value="HAD_sf"/>
</dbReference>
<evidence type="ECO:0000256" key="2">
    <source>
        <dbReference type="ARBA" id="ARBA00006024"/>
    </source>
</evidence>
<dbReference type="Gene3D" id="3.40.50.1000">
    <property type="entry name" value="HAD superfamily/HAD-like"/>
    <property type="match status" value="1"/>
</dbReference>
<evidence type="ECO:0000256" key="3">
    <source>
        <dbReference type="ARBA" id="ARBA00022539"/>
    </source>
</evidence>
<name>A0A0R2C4Z0_9LACO</name>
<feature type="domain" description="P-type ATPase A" evidence="11">
    <location>
        <begin position="114"/>
        <end position="214"/>
    </location>
</feature>
<keyword evidence="6" id="KW-0406">Ion transport</keyword>
<keyword evidence="10" id="KW-0479">Metal-binding</keyword>
<dbReference type="SUPFAM" id="SSF81653">
    <property type="entry name" value="Calcium ATPase, transduction domain A"/>
    <property type="match status" value="1"/>
</dbReference>
<protein>
    <recommendedName>
        <fullName evidence="8">Cd(2+)-exporting ATPase</fullName>
        <ecNumber evidence="8">7.2.2.21</ecNumber>
    </recommendedName>
</protein>
<keyword evidence="10" id="KW-0547">Nucleotide-binding</keyword>
<evidence type="ECO:0000313" key="13">
    <source>
        <dbReference type="Proteomes" id="UP000051789"/>
    </source>
</evidence>
<dbReference type="SUPFAM" id="SSF81665">
    <property type="entry name" value="Calcium ATPase, transmembrane domain M"/>
    <property type="match status" value="1"/>
</dbReference>
<dbReference type="PANTHER" id="PTHR48085">
    <property type="entry name" value="CADMIUM/ZINC-TRANSPORTING ATPASE HMA2-RELATED"/>
    <property type="match status" value="1"/>
</dbReference>
<dbReference type="FunFam" id="2.70.150.10:FF:000002">
    <property type="entry name" value="Copper-transporting ATPase 1, putative"/>
    <property type="match status" value="1"/>
</dbReference>
<dbReference type="GO" id="GO:0005886">
    <property type="term" value="C:plasma membrane"/>
    <property type="evidence" value="ECO:0007669"/>
    <property type="project" value="UniProtKB-SubCell"/>
</dbReference>
<keyword evidence="4 10" id="KW-0812">Transmembrane</keyword>
<dbReference type="InterPro" id="IPR059000">
    <property type="entry name" value="ATPase_P-type_domA"/>
</dbReference>
<dbReference type="InterPro" id="IPR027256">
    <property type="entry name" value="P-typ_ATPase_IB"/>
</dbReference>
<evidence type="ECO:0000256" key="10">
    <source>
        <dbReference type="RuleBase" id="RU362081"/>
    </source>
</evidence>
<dbReference type="Gene3D" id="3.40.1110.10">
    <property type="entry name" value="Calcium-transporting ATPase, cytoplasmic domain N"/>
    <property type="match status" value="1"/>
</dbReference>
<comment type="subcellular location">
    <subcellularLocation>
        <location evidence="1">Cell membrane</location>
        <topology evidence="1">Multi-pass membrane protein</topology>
    </subcellularLocation>
</comment>
<dbReference type="GO" id="GO:0008551">
    <property type="term" value="F:P-type cadmium transporter activity"/>
    <property type="evidence" value="ECO:0007669"/>
    <property type="project" value="UniProtKB-EC"/>
</dbReference>
<keyword evidence="10" id="KW-1003">Cell membrane</keyword>
<gene>
    <name evidence="12" type="ORF">FD19_GL001726</name>
</gene>
<feature type="transmembrane region" description="Helical" evidence="10">
    <location>
        <begin position="30"/>
        <end position="50"/>
    </location>
</feature>
<dbReference type="AlphaFoldDB" id="A0A0R2C4Z0"/>
<keyword evidence="5 10" id="KW-1133">Transmembrane helix</keyword>
<reference evidence="12 13" key="1">
    <citation type="journal article" date="2015" name="Genome Announc.">
        <title>Expanding the biotechnology potential of lactobacilli through comparative genomics of 213 strains and associated genera.</title>
        <authorList>
            <person name="Sun Z."/>
            <person name="Harris H.M."/>
            <person name="McCann A."/>
            <person name="Guo C."/>
            <person name="Argimon S."/>
            <person name="Zhang W."/>
            <person name="Yang X."/>
            <person name="Jeffery I.B."/>
            <person name="Cooney J.C."/>
            <person name="Kagawa T.F."/>
            <person name="Liu W."/>
            <person name="Song Y."/>
            <person name="Salvetti E."/>
            <person name="Wrobel A."/>
            <person name="Rasinkangas P."/>
            <person name="Parkhill J."/>
            <person name="Rea M.C."/>
            <person name="O'Sullivan O."/>
            <person name="Ritari J."/>
            <person name="Douillard F.P."/>
            <person name="Paul Ross R."/>
            <person name="Yang R."/>
            <person name="Briner A.E."/>
            <person name="Felis G.E."/>
            <person name="de Vos W.M."/>
            <person name="Barrangou R."/>
            <person name="Klaenhammer T.R."/>
            <person name="Caufield P.W."/>
            <person name="Cui Y."/>
            <person name="Zhang H."/>
            <person name="O'Toole P.W."/>
        </authorList>
    </citation>
    <scope>NUCLEOTIDE SEQUENCE [LARGE SCALE GENOMIC DNA]</scope>
    <source>
        <strain evidence="12 13">DSM 22698</strain>
    </source>
</reference>
<comment type="catalytic activity">
    <reaction evidence="9">
        <text>Cd(2+)(in) + ATP + H2O = Cd(2+)(out) + ADP + phosphate + H(+)</text>
        <dbReference type="Rhea" id="RHEA:12132"/>
        <dbReference type="ChEBI" id="CHEBI:15377"/>
        <dbReference type="ChEBI" id="CHEBI:15378"/>
        <dbReference type="ChEBI" id="CHEBI:30616"/>
        <dbReference type="ChEBI" id="CHEBI:43474"/>
        <dbReference type="ChEBI" id="CHEBI:48775"/>
        <dbReference type="ChEBI" id="CHEBI:456216"/>
        <dbReference type="EC" id="7.2.2.21"/>
    </reaction>
</comment>
<comment type="similarity">
    <text evidence="2 10">Belongs to the cation transport ATPase (P-type) (TC 3.A.3) family. Type IB subfamily.</text>
</comment>
<comment type="caution">
    <text evidence="12">The sequence shown here is derived from an EMBL/GenBank/DDBJ whole genome shotgun (WGS) entry which is preliminary data.</text>
</comment>
<keyword evidence="6" id="KW-0813">Transport</keyword>
<dbReference type="STRING" id="1423810.FD19_GL001726"/>
<dbReference type="InterPro" id="IPR051014">
    <property type="entry name" value="Cation_Transport_ATPase_IB"/>
</dbReference>
<feature type="transmembrane region" description="Helical" evidence="10">
    <location>
        <begin position="545"/>
        <end position="564"/>
    </location>
</feature>
<dbReference type="PATRIC" id="fig|1423810.4.peg.1774"/>
<dbReference type="EC" id="7.2.2.21" evidence="8"/>
<accession>A0A0R2C4Z0</accession>
<evidence type="ECO:0000256" key="5">
    <source>
        <dbReference type="ARBA" id="ARBA00022989"/>
    </source>
</evidence>
<keyword evidence="13" id="KW-1185">Reference proteome</keyword>
<dbReference type="PANTHER" id="PTHR48085:SF5">
    <property type="entry name" value="CADMIUM_ZINC-TRANSPORTING ATPASE HMA4-RELATED"/>
    <property type="match status" value="1"/>
</dbReference>